<feature type="transmembrane region" description="Helical" evidence="1">
    <location>
        <begin position="434"/>
        <end position="454"/>
    </location>
</feature>
<feature type="transmembrane region" description="Helical" evidence="1">
    <location>
        <begin position="309"/>
        <end position="330"/>
    </location>
</feature>
<keyword evidence="1" id="KW-0472">Membrane</keyword>
<feature type="transmembrane region" description="Helical" evidence="1">
    <location>
        <begin position="496"/>
        <end position="518"/>
    </location>
</feature>
<sequence>MEISPRVQWLIQEHRSRQQLTTKKEGELTISVDEVTARVASFYEKIRGVVDWKEEHLLRKTAIERILKRRIFVGRKQEDFADRFLQELVRGGHFPNDSIPLEKVDEIQSIIDKYIAISDIYSQHSKGENLRKAEDWMWSIAAVEVEEALSFPLRERALIELMHQELDPKIELQERKNGPFLLAEEKSIQVYVAVQKALFKLDPATIGFHIIEKLYPDWKQPAPETLSHLGENLELIFHQIQKTLFHPYGEKFYKIAEKYDTPYLILNDIIAEDHEQFANLAKNPEHLESAARSAYERRHNSLGRKIGRAAFYSTLSVFISKIAVALLIEIPIERAMSGTVDYIPLGINMLIPPTLMFLLVRTAQTSSDENLERVVMEVMRITHGTESNASYTITPLKKKRSGLNIMVEGLYLLSFLVSFGAIAFALLFYLKFNIFSTLIFLMFVSLISFAGTKIRQRARELLILSEHQGFFIGLLDFFALPFIQAGKWLSGQIVRYNIFVLIMNFLIEIPFQVFVEFLEQWRKFLKEKREEIH</sequence>
<dbReference type="Proteomes" id="UP000178092">
    <property type="component" value="Unassembled WGS sequence"/>
</dbReference>
<reference evidence="2 3" key="1">
    <citation type="journal article" date="2016" name="Nat. Commun.">
        <title>Thousands of microbial genomes shed light on interconnected biogeochemical processes in an aquifer system.</title>
        <authorList>
            <person name="Anantharaman K."/>
            <person name="Brown C.T."/>
            <person name="Hug L.A."/>
            <person name="Sharon I."/>
            <person name="Castelle C.J."/>
            <person name="Probst A.J."/>
            <person name="Thomas B.C."/>
            <person name="Singh A."/>
            <person name="Wilkins M.J."/>
            <person name="Karaoz U."/>
            <person name="Brodie E.L."/>
            <person name="Williams K.H."/>
            <person name="Hubbard S.S."/>
            <person name="Banfield J.F."/>
        </authorList>
    </citation>
    <scope>NUCLEOTIDE SEQUENCE [LARGE SCALE GENOMIC DNA]</scope>
</reference>
<dbReference type="EMBL" id="MHTV01000033">
    <property type="protein sequence ID" value="OHA66450.1"/>
    <property type="molecule type" value="Genomic_DNA"/>
</dbReference>
<evidence type="ECO:0000313" key="3">
    <source>
        <dbReference type="Proteomes" id="UP000178092"/>
    </source>
</evidence>
<evidence type="ECO:0000256" key="1">
    <source>
        <dbReference type="SAM" id="Phobius"/>
    </source>
</evidence>
<feature type="transmembrane region" description="Helical" evidence="1">
    <location>
        <begin position="461"/>
        <end position="484"/>
    </location>
</feature>
<proteinExistence type="predicted"/>
<organism evidence="2 3">
    <name type="scientific">Candidatus Wildermuthbacteria bacterium RIFCSPHIGHO2_02_FULL_45_25</name>
    <dbReference type="NCBI Taxonomy" id="1802450"/>
    <lineage>
        <taxon>Bacteria</taxon>
        <taxon>Candidatus Wildermuthiibacteriota</taxon>
    </lineage>
</organism>
<accession>A0A1G2R0V1</accession>
<gene>
    <name evidence="2" type="ORF">A3C04_01360</name>
</gene>
<feature type="transmembrane region" description="Helical" evidence="1">
    <location>
        <begin position="342"/>
        <end position="360"/>
    </location>
</feature>
<protein>
    <submittedName>
        <fullName evidence="2">Uncharacterized protein</fullName>
    </submittedName>
</protein>
<feature type="transmembrane region" description="Helical" evidence="1">
    <location>
        <begin position="405"/>
        <end position="428"/>
    </location>
</feature>
<dbReference type="AlphaFoldDB" id="A0A1G2R0V1"/>
<name>A0A1G2R0V1_9BACT</name>
<comment type="caution">
    <text evidence="2">The sequence shown here is derived from an EMBL/GenBank/DDBJ whole genome shotgun (WGS) entry which is preliminary data.</text>
</comment>
<evidence type="ECO:0000313" key="2">
    <source>
        <dbReference type="EMBL" id="OHA66450.1"/>
    </source>
</evidence>
<keyword evidence="1" id="KW-1133">Transmembrane helix</keyword>
<keyword evidence="1" id="KW-0812">Transmembrane</keyword>